<dbReference type="Gene3D" id="3.40.720.10">
    <property type="entry name" value="Alkaline Phosphatase, subunit A"/>
    <property type="match status" value="1"/>
</dbReference>
<dbReference type="InterPro" id="IPR050738">
    <property type="entry name" value="Sulfatase"/>
</dbReference>
<dbReference type="Proteomes" id="UP000198964">
    <property type="component" value="Unassembled WGS sequence"/>
</dbReference>
<dbReference type="InterPro" id="IPR017850">
    <property type="entry name" value="Alkaline_phosphatase_core_sf"/>
</dbReference>
<name>A0A1I2HZD9_9BACT</name>
<evidence type="ECO:0000256" key="4">
    <source>
        <dbReference type="ARBA" id="ARBA00022729"/>
    </source>
</evidence>
<evidence type="ECO:0000256" key="2">
    <source>
        <dbReference type="ARBA" id="ARBA00008779"/>
    </source>
</evidence>
<reference evidence="9 10" key="1">
    <citation type="submission" date="2016-10" db="EMBL/GenBank/DDBJ databases">
        <authorList>
            <person name="de Groot N.N."/>
        </authorList>
    </citation>
    <scope>NUCLEOTIDE SEQUENCE [LARGE SCALE GENOMIC DNA]</scope>
    <source>
        <strain evidence="9 10">CGMCC 1.9156</strain>
    </source>
</reference>
<feature type="chain" id="PRO_5011469792" evidence="7">
    <location>
        <begin position="21"/>
        <end position="468"/>
    </location>
</feature>
<sequence>MKVALTGCAVLAGLASSAVAGNPKSDRLPNIVLINVDDMGWRDVGFMGSEYYETPNLDSLAAKSMVFTNAYAAAANCAPSRACLMTGQWASRHGIYTVGTSERGKSKDRKLIPTANTTTLADEAYTLAEALRSAGYLTCSAGKWHLGDDPLTQGFLVNIGGSHAGNPGSYYPPYRNVNLEAETNGEYLTNLIGKKVVEFVSLEHQAPFFLYYAPYAVHTPIQPVKHLLANYENKKAWNGQDNAAYATMVENLDIQIGQLLKALRENGQMGNTLILFTSDNGGHYGITKQWPLRSGKGAYYEGGIREPMFVYWAGKVEEGAQTDVPVSNLDFYPTLLEVAGAKSADNQILDGQSLLPLLTGEEKELERPLFWHFPVYLEAYGLNDQSTQDPLFRTRPGSAVRIGDWKLIQYFENNDLELYNLKEDIGEKDNLAEKYPEKCKELLTILEQWRTDTNAPVPDQLNPDYSIN</sequence>
<evidence type="ECO:0000256" key="1">
    <source>
        <dbReference type="ARBA" id="ARBA00001913"/>
    </source>
</evidence>
<dbReference type="EMBL" id="FONW01000005">
    <property type="protein sequence ID" value="SFF34720.1"/>
    <property type="molecule type" value="Genomic_DNA"/>
</dbReference>
<comment type="cofactor">
    <cofactor evidence="1">
        <name>Ca(2+)</name>
        <dbReference type="ChEBI" id="CHEBI:29108"/>
    </cofactor>
</comment>
<dbReference type="Gene3D" id="3.30.1120.10">
    <property type="match status" value="1"/>
</dbReference>
<dbReference type="SUPFAM" id="SSF53649">
    <property type="entry name" value="Alkaline phosphatase-like"/>
    <property type="match status" value="1"/>
</dbReference>
<dbReference type="AlphaFoldDB" id="A0A1I2HZD9"/>
<keyword evidence="5" id="KW-0378">Hydrolase</keyword>
<dbReference type="GO" id="GO:0004065">
    <property type="term" value="F:arylsulfatase activity"/>
    <property type="evidence" value="ECO:0007669"/>
    <property type="project" value="TreeGrafter"/>
</dbReference>
<evidence type="ECO:0000256" key="5">
    <source>
        <dbReference type="ARBA" id="ARBA00022801"/>
    </source>
</evidence>
<keyword evidence="10" id="KW-1185">Reference proteome</keyword>
<dbReference type="PROSITE" id="PS00149">
    <property type="entry name" value="SULFATASE_2"/>
    <property type="match status" value="1"/>
</dbReference>
<organism evidence="9 10">
    <name type="scientific">Sunxiuqinia elliptica</name>
    <dbReference type="NCBI Taxonomy" id="655355"/>
    <lineage>
        <taxon>Bacteria</taxon>
        <taxon>Pseudomonadati</taxon>
        <taxon>Bacteroidota</taxon>
        <taxon>Bacteroidia</taxon>
        <taxon>Marinilabiliales</taxon>
        <taxon>Prolixibacteraceae</taxon>
        <taxon>Sunxiuqinia</taxon>
    </lineage>
</organism>
<dbReference type="GO" id="GO:0046872">
    <property type="term" value="F:metal ion binding"/>
    <property type="evidence" value="ECO:0007669"/>
    <property type="project" value="UniProtKB-KW"/>
</dbReference>
<dbReference type="Pfam" id="PF00884">
    <property type="entry name" value="Sulfatase"/>
    <property type="match status" value="1"/>
</dbReference>
<dbReference type="CDD" id="cd16144">
    <property type="entry name" value="ARS_like"/>
    <property type="match status" value="1"/>
</dbReference>
<evidence type="ECO:0000256" key="3">
    <source>
        <dbReference type="ARBA" id="ARBA00022723"/>
    </source>
</evidence>
<keyword evidence="6" id="KW-0106">Calcium</keyword>
<dbReference type="InterPro" id="IPR024607">
    <property type="entry name" value="Sulfatase_CS"/>
</dbReference>
<comment type="similarity">
    <text evidence="2">Belongs to the sulfatase family.</text>
</comment>
<evidence type="ECO:0000259" key="8">
    <source>
        <dbReference type="Pfam" id="PF00884"/>
    </source>
</evidence>
<evidence type="ECO:0000313" key="9">
    <source>
        <dbReference type="EMBL" id="SFF34720.1"/>
    </source>
</evidence>
<feature type="domain" description="Sulfatase N-terminal" evidence="8">
    <location>
        <begin position="29"/>
        <end position="341"/>
    </location>
</feature>
<gene>
    <name evidence="9" type="ORF">SAMN05216283_1055</name>
</gene>
<proteinExistence type="inferred from homology"/>
<dbReference type="InterPro" id="IPR000917">
    <property type="entry name" value="Sulfatase_N"/>
</dbReference>
<dbReference type="RefSeq" id="WP_093919929.1">
    <property type="nucleotide sequence ID" value="NZ_FONW01000005.1"/>
</dbReference>
<evidence type="ECO:0000256" key="7">
    <source>
        <dbReference type="SAM" id="SignalP"/>
    </source>
</evidence>
<dbReference type="PANTHER" id="PTHR42693:SF42">
    <property type="entry name" value="ARYLSULFATASE G"/>
    <property type="match status" value="1"/>
</dbReference>
<evidence type="ECO:0000313" key="10">
    <source>
        <dbReference type="Proteomes" id="UP000198964"/>
    </source>
</evidence>
<feature type="signal peptide" evidence="7">
    <location>
        <begin position="1"/>
        <end position="20"/>
    </location>
</feature>
<dbReference type="STRING" id="655355.SAMN05216283_1055"/>
<accession>A0A1I2HZD9</accession>
<keyword evidence="3" id="KW-0479">Metal-binding</keyword>
<dbReference type="PANTHER" id="PTHR42693">
    <property type="entry name" value="ARYLSULFATASE FAMILY MEMBER"/>
    <property type="match status" value="1"/>
</dbReference>
<evidence type="ECO:0000256" key="6">
    <source>
        <dbReference type="ARBA" id="ARBA00022837"/>
    </source>
</evidence>
<protein>
    <submittedName>
        <fullName evidence="9">Arylsulfatase A</fullName>
    </submittedName>
</protein>
<keyword evidence="4 7" id="KW-0732">Signal</keyword>